<keyword evidence="6" id="KW-0333">Golgi apparatus</keyword>
<dbReference type="SUPFAM" id="SSF103473">
    <property type="entry name" value="MFS general substrate transporter"/>
    <property type="match status" value="1"/>
</dbReference>
<dbReference type="InterPro" id="IPR022091">
    <property type="entry name" value="TMF_TATA-bd"/>
</dbReference>
<feature type="transmembrane region" description="Helical" evidence="11">
    <location>
        <begin position="1266"/>
        <end position="1286"/>
    </location>
</feature>
<keyword evidence="3" id="KW-0813">Transport</keyword>
<dbReference type="Gene3D" id="1.20.1250.20">
    <property type="entry name" value="MFS general substrate transporter like domains"/>
    <property type="match status" value="2"/>
</dbReference>
<feature type="compositionally biased region" description="Basic and acidic residues" evidence="10">
    <location>
        <begin position="310"/>
        <end position="328"/>
    </location>
</feature>
<evidence type="ECO:0000256" key="5">
    <source>
        <dbReference type="ARBA" id="ARBA00022989"/>
    </source>
</evidence>
<feature type="transmembrane region" description="Helical" evidence="11">
    <location>
        <begin position="1394"/>
        <end position="1414"/>
    </location>
</feature>
<keyword evidence="7 9" id="KW-0175">Coiled coil</keyword>
<dbReference type="PRINTS" id="PR00171">
    <property type="entry name" value="SUGRTRNSPORT"/>
</dbReference>
<comment type="caution">
    <text evidence="13">The sequence shown here is derived from an EMBL/GenBank/DDBJ whole genome shotgun (WGS) entry which is preliminary data.</text>
</comment>
<keyword evidence="5 11" id="KW-1133">Transmembrane helix</keyword>
<feature type="region of interest" description="Disordered" evidence="10">
    <location>
        <begin position="146"/>
        <end position="173"/>
    </location>
</feature>
<accession>A0A498HCD4</accession>
<dbReference type="GO" id="GO:0005794">
    <property type="term" value="C:Golgi apparatus"/>
    <property type="evidence" value="ECO:0007669"/>
    <property type="project" value="UniProtKB-SubCell"/>
</dbReference>
<dbReference type="PANTHER" id="PTHR47347">
    <property type="entry name" value="GOLGIN CANDIDATE 5"/>
    <property type="match status" value="1"/>
</dbReference>
<feature type="compositionally biased region" description="Basic and acidic residues" evidence="10">
    <location>
        <begin position="557"/>
        <end position="572"/>
    </location>
</feature>
<evidence type="ECO:0000256" key="7">
    <source>
        <dbReference type="ARBA" id="ARBA00023054"/>
    </source>
</evidence>
<dbReference type="InterPro" id="IPR005828">
    <property type="entry name" value="MFS_sugar_transport-like"/>
</dbReference>
<dbReference type="STRING" id="3750.A0A498HCD4"/>
<feature type="transmembrane region" description="Helical" evidence="11">
    <location>
        <begin position="1592"/>
        <end position="1615"/>
    </location>
</feature>
<evidence type="ECO:0000256" key="2">
    <source>
        <dbReference type="ARBA" id="ARBA00004555"/>
    </source>
</evidence>
<protein>
    <recommendedName>
        <fullName evidence="12">Major facilitator superfamily (MFS) profile domain-containing protein</fullName>
    </recommendedName>
</protein>
<proteinExistence type="predicted"/>
<feature type="region of interest" description="Disordered" evidence="10">
    <location>
        <begin position="300"/>
        <end position="536"/>
    </location>
</feature>
<feature type="compositionally biased region" description="Low complexity" evidence="10">
    <location>
        <begin position="395"/>
        <end position="406"/>
    </location>
</feature>
<feature type="transmembrane region" description="Helical" evidence="11">
    <location>
        <begin position="1506"/>
        <end position="1527"/>
    </location>
</feature>
<dbReference type="PROSITE" id="PS50850">
    <property type="entry name" value="MFS"/>
    <property type="match status" value="1"/>
</dbReference>
<name>A0A498HCD4_MALDO</name>
<evidence type="ECO:0000256" key="8">
    <source>
        <dbReference type="ARBA" id="ARBA00023136"/>
    </source>
</evidence>
<feature type="coiled-coil region" evidence="9">
    <location>
        <begin position="1170"/>
        <end position="1197"/>
    </location>
</feature>
<feature type="region of interest" description="Disordered" evidence="10">
    <location>
        <begin position="550"/>
        <end position="586"/>
    </location>
</feature>
<dbReference type="InterPro" id="IPR005829">
    <property type="entry name" value="Sugar_transporter_CS"/>
</dbReference>
<feature type="coiled-coil region" evidence="9">
    <location>
        <begin position="892"/>
        <end position="1021"/>
    </location>
</feature>
<dbReference type="InterPro" id="IPR020846">
    <property type="entry name" value="MFS_dom"/>
</dbReference>
<feature type="transmembrane region" description="Helical" evidence="11">
    <location>
        <begin position="1361"/>
        <end position="1382"/>
    </location>
</feature>
<feature type="transmembrane region" description="Helical" evidence="11">
    <location>
        <begin position="1471"/>
        <end position="1494"/>
    </location>
</feature>
<evidence type="ECO:0000256" key="9">
    <source>
        <dbReference type="SAM" id="Coils"/>
    </source>
</evidence>
<dbReference type="InterPro" id="IPR003663">
    <property type="entry name" value="Sugar/inositol_transpt"/>
</dbReference>
<evidence type="ECO:0000256" key="11">
    <source>
        <dbReference type="SAM" id="Phobius"/>
    </source>
</evidence>
<dbReference type="GO" id="GO:0022857">
    <property type="term" value="F:transmembrane transporter activity"/>
    <property type="evidence" value="ECO:0007669"/>
    <property type="project" value="InterPro"/>
</dbReference>
<reference evidence="13 14" key="1">
    <citation type="submission" date="2018-10" db="EMBL/GenBank/DDBJ databases">
        <title>A high-quality apple genome assembly.</title>
        <authorList>
            <person name="Hu J."/>
        </authorList>
    </citation>
    <scope>NUCLEOTIDE SEQUENCE [LARGE SCALE GENOMIC DNA]</scope>
    <source>
        <strain evidence="14">cv. HFTH1</strain>
        <tissue evidence="13">Young leaf</tissue>
    </source>
</reference>
<keyword evidence="4 11" id="KW-0812">Transmembrane</keyword>
<feature type="compositionally biased region" description="Polar residues" evidence="10">
    <location>
        <begin position="329"/>
        <end position="338"/>
    </location>
</feature>
<feature type="transmembrane region" description="Helical" evidence="11">
    <location>
        <begin position="1560"/>
        <end position="1580"/>
    </location>
</feature>
<evidence type="ECO:0000313" key="14">
    <source>
        <dbReference type="Proteomes" id="UP000290289"/>
    </source>
</evidence>
<dbReference type="Proteomes" id="UP000290289">
    <property type="component" value="Chromosome 17"/>
</dbReference>
<evidence type="ECO:0000256" key="3">
    <source>
        <dbReference type="ARBA" id="ARBA00022448"/>
    </source>
</evidence>
<dbReference type="Pfam" id="PF12329">
    <property type="entry name" value="TMF_DNA_bd"/>
    <property type="match status" value="1"/>
</dbReference>
<dbReference type="PROSITE" id="PS00216">
    <property type="entry name" value="SUGAR_TRANSPORT_1"/>
    <property type="match status" value="1"/>
</dbReference>
<comment type="subcellular location">
    <subcellularLocation>
        <location evidence="2">Golgi apparatus</location>
    </subcellularLocation>
    <subcellularLocation>
        <location evidence="1">Membrane</location>
        <topology evidence="1">Multi-pass membrane protein</topology>
    </subcellularLocation>
</comment>
<keyword evidence="8 11" id="KW-0472">Membrane</keyword>
<feature type="compositionally biased region" description="Low complexity" evidence="10">
    <location>
        <begin position="64"/>
        <end position="82"/>
    </location>
</feature>
<dbReference type="GO" id="GO:0016020">
    <property type="term" value="C:membrane"/>
    <property type="evidence" value="ECO:0007669"/>
    <property type="project" value="UniProtKB-SubCell"/>
</dbReference>
<feature type="transmembrane region" description="Helical" evidence="11">
    <location>
        <begin position="1621"/>
        <end position="1638"/>
    </location>
</feature>
<evidence type="ECO:0000313" key="13">
    <source>
        <dbReference type="EMBL" id="RXH69126.1"/>
    </source>
</evidence>
<dbReference type="InterPro" id="IPR036259">
    <property type="entry name" value="MFS_trans_sf"/>
</dbReference>
<feature type="region of interest" description="Disordered" evidence="10">
    <location>
        <begin position="46"/>
        <end position="87"/>
    </location>
</feature>
<dbReference type="Pfam" id="PF00083">
    <property type="entry name" value="Sugar_tr"/>
    <property type="match status" value="2"/>
</dbReference>
<feature type="coiled-coil region" evidence="9">
    <location>
        <begin position="1118"/>
        <end position="1145"/>
    </location>
</feature>
<dbReference type="InterPro" id="IPR022092">
    <property type="entry name" value="TMF_DNA-bd"/>
</dbReference>
<feature type="coiled-coil region" evidence="9">
    <location>
        <begin position="617"/>
        <end position="674"/>
    </location>
</feature>
<dbReference type="CDD" id="cd17315">
    <property type="entry name" value="MFS_GLUT_like"/>
    <property type="match status" value="1"/>
</dbReference>
<feature type="coiled-coil region" evidence="9">
    <location>
        <begin position="699"/>
        <end position="747"/>
    </location>
</feature>
<feature type="compositionally biased region" description="Polar residues" evidence="10">
    <location>
        <begin position="422"/>
        <end position="441"/>
    </location>
</feature>
<feature type="transmembrane region" description="Helical" evidence="11">
    <location>
        <begin position="1307"/>
        <end position="1328"/>
    </location>
</feature>
<evidence type="ECO:0000256" key="1">
    <source>
        <dbReference type="ARBA" id="ARBA00004141"/>
    </source>
</evidence>
<evidence type="ECO:0000256" key="4">
    <source>
        <dbReference type="ARBA" id="ARBA00022692"/>
    </source>
</evidence>
<dbReference type="Pfam" id="PF12325">
    <property type="entry name" value="TMF_TATA_bd"/>
    <property type="match status" value="1"/>
</dbReference>
<gene>
    <name evidence="13" type="ORF">DVH24_031459</name>
</gene>
<evidence type="ECO:0000256" key="6">
    <source>
        <dbReference type="ARBA" id="ARBA00023034"/>
    </source>
</evidence>
<dbReference type="PANTHER" id="PTHR47347:SF2">
    <property type="entry name" value="GOLGIN CANDIDATE 5"/>
    <property type="match status" value="1"/>
</dbReference>
<evidence type="ECO:0000259" key="12">
    <source>
        <dbReference type="PROSITE" id="PS50850"/>
    </source>
</evidence>
<organism evidence="13 14">
    <name type="scientific">Malus domestica</name>
    <name type="common">Apple</name>
    <name type="synonym">Pyrus malus</name>
    <dbReference type="NCBI Taxonomy" id="3750"/>
    <lineage>
        <taxon>Eukaryota</taxon>
        <taxon>Viridiplantae</taxon>
        <taxon>Streptophyta</taxon>
        <taxon>Embryophyta</taxon>
        <taxon>Tracheophyta</taxon>
        <taxon>Spermatophyta</taxon>
        <taxon>Magnoliopsida</taxon>
        <taxon>eudicotyledons</taxon>
        <taxon>Gunneridae</taxon>
        <taxon>Pentapetalae</taxon>
        <taxon>rosids</taxon>
        <taxon>fabids</taxon>
        <taxon>Rosales</taxon>
        <taxon>Rosaceae</taxon>
        <taxon>Amygdaloideae</taxon>
        <taxon>Maleae</taxon>
        <taxon>Malus</taxon>
    </lineage>
</organism>
<sequence>MENHDQGYLSGTKPTESSESFFFEGQVGVVLLQSWLRDQASSQASHLEEIRRSQSHSHSHTHTPKSSSLTSTPSRTSGTLTSEGGKLPSSAELIFSESLEKHCRPIEHVMMETDAKGSLIEQLDHVEDRVLKLCVQLEEEFMESSAEKKRGDEAEMIKRSEKEREEMIRRSEKEEKIDISEVERILSRWKALDVKSCERRESQRSFFLQLNEAYRHDLIPKSAGINRTPRTRMAWFSGKVSLGNFPDLAGAVNKLQESVKNIEKNFDSALGFEDREKAESGNEASGLWPSSTERIMSFMGQQDEESNVESSEKARSSEFPPKVDKSPGETESLQITSTVEEKEGAKAETLQQSTTEQMAAKEENEVVKEEKDDNPATVVGETKTVIAESEKSESESSSVPVEQPESTVKNAGPSDSVDSQEHNTISMAGPSENSESSQEKSGSVDADQVEEASTALLGGAHGIVDVHENLDEHRPQVEKDGHMTQVEENVDMISPVEAESSTDSQPGGLDEPSVSTEEIHNVGRSSTNQLPNVHPSDDAVSELALKEQNAVVEEPEVDQRADDNEADVKEQHLSSGENASGSSDALIELEKAKMETKMMEAALLGAARQAQAKADEIAKFMNENEQLKTVIEDLKRKSSDAEVESLREEYHQRVATLERKVYALTKERDTLRREQNKKSDAAALLKEKDEIINQVMAEGEELSKKQAAQEAQIRKLRAQIRELEEEKKGLSTKLQVEENKVESIKKDKTATEKLLQESIEKHQTELALQKEYYTNALAAAKEAEAMAEARANDEARSELEKRLKEAEEREALLVQALEELRQTLTRKEQQAVFREDMLRRDIEDLQKRYQASERRCEELITQVPESTRPLLRQIEAMQETTSRKAEAWAAVERSLNSRLQEAEAKAAAAEERERSVNERLSQTLSRINVLEAQISCLRAEQSQLSKSVEKERQRAAENRQEYLAAKEEADTQEGRASQLEEEIRELRRKHKQDLQDALMHRELLQQEVEREKAARLELEKTARVRSATVSDQTTITRHNSAVENGSLSRKLSSASSLGSMEESYFLQASLDSSDGFSERRNAGEATMSPYYMKSMTPSAFEASLRQKEGELASYMSRLASMESIRDSLAEELVKMTEQCEKLRTEAVMLPGMRAELDALRRRHSAALELMGERDEELEELRADIVDLKEMYREQVNLLVNKSAAQFSVSNFGQGFYNFAMRGRHLDAYSAYKRVASKDPINAYDREESAGLVNGKGIGNPSWKRSLPHMLVAALSSFLYGYHLGVVNETLDSISLDLGFSGNPLAKGLVVSTCLGGAFVGSIFSGWILDGVGHRRAFQMCALPMIIGASMSATTKSLWGMLLGRIFVGTGMGIGPPVAAIYVSEISPAFVRGTFGSFTQISTCLGLMGSLFIGLPAKDIRGRGTEAEAEFEKLLGAAHVKFAMAELSKSDRGDELETVEFSELLYGRHFKMVFIGSTIFALQQLTGINAVFYFSSTVFKSFGVPSALANVCVGIANLSGSILAMILMDKLGRKAVAMGLQVTGASSYTSGSGALSLSVGGMLLFVFMFATGAGPVPGLLLSEILPGRIRAKAMAVCMAVHWVINFFVGLLFLPLLEQIGPQILYTIFATFCLLAVLFVKRNVIETKGKSLQEIEIALGSSTKSTKATNPSL</sequence>
<keyword evidence="14" id="KW-1185">Reference proteome</keyword>
<feature type="compositionally biased region" description="Basic and acidic residues" evidence="10">
    <location>
        <begin position="464"/>
        <end position="482"/>
    </location>
</feature>
<feature type="compositionally biased region" description="Basic residues" evidence="10">
    <location>
        <begin position="53"/>
        <end position="63"/>
    </location>
</feature>
<feature type="compositionally biased region" description="Basic and acidic residues" evidence="10">
    <location>
        <begin position="359"/>
        <end position="374"/>
    </location>
</feature>
<feature type="domain" description="Major facilitator superfamily (MFS) profile" evidence="12">
    <location>
        <begin position="1268"/>
        <end position="1646"/>
    </location>
</feature>
<feature type="compositionally biased region" description="Polar residues" evidence="10">
    <location>
        <begin position="573"/>
        <end position="583"/>
    </location>
</feature>
<dbReference type="EMBL" id="RDQH01000343">
    <property type="protein sequence ID" value="RXH69126.1"/>
    <property type="molecule type" value="Genomic_DNA"/>
</dbReference>
<evidence type="ECO:0000256" key="10">
    <source>
        <dbReference type="SAM" id="MobiDB-lite"/>
    </source>
</evidence>
<feature type="coiled-coil region" evidence="9">
    <location>
        <begin position="789"/>
        <end position="862"/>
    </location>
</feature>